<keyword evidence="2" id="KW-1185">Reference proteome</keyword>
<accession>A0AAV2FQQ4</accession>
<evidence type="ECO:0000313" key="2">
    <source>
        <dbReference type="Proteomes" id="UP001497516"/>
    </source>
</evidence>
<reference evidence="1 2" key="1">
    <citation type="submission" date="2024-04" db="EMBL/GenBank/DDBJ databases">
        <authorList>
            <person name="Fracassetti M."/>
        </authorList>
    </citation>
    <scope>NUCLEOTIDE SEQUENCE [LARGE SCALE GENOMIC DNA]</scope>
</reference>
<evidence type="ECO:0000313" key="1">
    <source>
        <dbReference type="EMBL" id="CAL1400679.1"/>
    </source>
</evidence>
<dbReference type="EMBL" id="OZ034820">
    <property type="protein sequence ID" value="CAL1400679.1"/>
    <property type="molecule type" value="Genomic_DNA"/>
</dbReference>
<dbReference type="AlphaFoldDB" id="A0AAV2FQQ4"/>
<name>A0AAV2FQQ4_9ROSI</name>
<protein>
    <submittedName>
        <fullName evidence="1">Uncharacterized protein</fullName>
    </submittedName>
</protein>
<gene>
    <name evidence="1" type="ORF">LTRI10_LOCUS40792</name>
</gene>
<sequence length="218" mass="25252">MTKPDLKHPFIRDLKRGHHQDRFKRVLTCSFGQHHCWSRREFEKLHCYEHFSAIVTNHPWRRLLCIREKVYHELVLEFYTTFKHEETEDWADGEAVKFRLGGAPRSMSYHDLATALGLADGRDYVIELSDLVGVNFKTLYTRLAQPGHRPFVAGQTKASILQLDNRILHHLLAKSYTPAADSANAITRRAMYFIQSIRQGDHLLHLGSVVARTFDKSA</sequence>
<dbReference type="Proteomes" id="UP001497516">
    <property type="component" value="Chromosome 7"/>
</dbReference>
<organism evidence="1 2">
    <name type="scientific">Linum trigynum</name>
    <dbReference type="NCBI Taxonomy" id="586398"/>
    <lineage>
        <taxon>Eukaryota</taxon>
        <taxon>Viridiplantae</taxon>
        <taxon>Streptophyta</taxon>
        <taxon>Embryophyta</taxon>
        <taxon>Tracheophyta</taxon>
        <taxon>Spermatophyta</taxon>
        <taxon>Magnoliopsida</taxon>
        <taxon>eudicotyledons</taxon>
        <taxon>Gunneridae</taxon>
        <taxon>Pentapetalae</taxon>
        <taxon>rosids</taxon>
        <taxon>fabids</taxon>
        <taxon>Malpighiales</taxon>
        <taxon>Linaceae</taxon>
        <taxon>Linum</taxon>
    </lineage>
</organism>
<proteinExistence type="predicted"/>